<evidence type="ECO:0000313" key="2">
    <source>
        <dbReference type="EMBL" id="RLV59649.1"/>
    </source>
</evidence>
<dbReference type="RefSeq" id="WP_121839033.1">
    <property type="nucleotide sequence ID" value="NZ_ML014778.1"/>
</dbReference>
<feature type="coiled-coil region" evidence="1">
    <location>
        <begin position="306"/>
        <end position="368"/>
    </location>
</feature>
<protein>
    <recommendedName>
        <fullName evidence="4">Death domain-containing protein</fullName>
    </recommendedName>
</protein>
<proteinExistence type="predicted"/>
<dbReference type="EMBL" id="QZEI01000029">
    <property type="protein sequence ID" value="RLV59649.1"/>
    <property type="molecule type" value="Genomic_DNA"/>
</dbReference>
<reference evidence="2 3" key="1">
    <citation type="submission" date="2018-09" db="EMBL/GenBank/DDBJ databases">
        <title>Phylogeny of the Shewanellaceae, and recommendation for two new genera, Pseudoshewanella and Parashewanella.</title>
        <authorList>
            <person name="Wang G."/>
        </authorList>
    </citation>
    <scope>NUCLEOTIDE SEQUENCE [LARGE SCALE GENOMIC DNA]</scope>
    <source>
        <strain evidence="2 3">C51</strain>
    </source>
</reference>
<evidence type="ECO:0000256" key="1">
    <source>
        <dbReference type="SAM" id="Coils"/>
    </source>
</evidence>
<name>A0A3L8PXW0_9GAMM</name>
<evidence type="ECO:0000313" key="3">
    <source>
        <dbReference type="Proteomes" id="UP000281474"/>
    </source>
</evidence>
<gene>
    <name evidence="2" type="ORF">D5018_10875</name>
</gene>
<keyword evidence="3" id="KW-1185">Reference proteome</keyword>
<organism evidence="2 3">
    <name type="scientific">Parashewanella curva</name>
    <dbReference type="NCBI Taxonomy" id="2338552"/>
    <lineage>
        <taxon>Bacteria</taxon>
        <taxon>Pseudomonadati</taxon>
        <taxon>Pseudomonadota</taxon>
        <taxon>Gammaproteobacteria</taxon>
        <taxon>Alteromonadales</taxon>
        <taxon>Shewanellaceae</taxon>
        <taxon>Parashewanella</taxon>
    </lineage>
</organism>
<sequence>MSAEHASLAYQGRQLAPNFPNTHPQGMLPPEHQPQYIQGGAQEYNIETAPLAASAPPPSAVSTTASKSEFWVQQPPQLQLQQPAFQVKAGYYDPYVATFNRSFSQGIFPITQLPLTKQDVCASSLAKHFEPQIGLLAKKGWLKEFTQKLGLKNHFEQEKILAKAPDKNYSKCTSLTSFESVLTEAITLWQHRGDLEFTHLENAIRYWIEKTHDHKAVLVYSLLPQDRVVHKLPFTQYLGSQVASLHQQLQTQNQQHQFHYQALQAENHKINEKLVSQESPLTYKHATSSSETEAHGKLVTQFIETSHQRDEELERLKEENQQLKLELQSQRTRLKKQEQDSEAIDKEIQELKETNAKLQKDNFELLTQKMSTMMNAPQANIVANDNQGILSINVNSTHSNTASPEILTESEKQKLAKQVDPETLCSFMGAYDKHWWKLGESIGMYHVLYSISTSDKCPRLGESYASLHFRTLMQYWVGSQAKLKSYNVILNELSRITGKKFYDLATELLRYL</sequence>
<keyword evidence="1" id="KW-0175">Coiled coil</keyword>
<dbReference type="AlphaFoldDB" id="A0A3L8PXW0"/>
<evidence type="ECO:0008006" key="4">
    <source>
        <dbReference type="Google" id="ProtNLM"/>
    </source>
</evidence>
<dbReference type="Proteomes" id="UP000281474">
    <property type="component" value="Unassembled WGS sequence"/>
</dbReference>
<accession>A0A3L8PXW0</accession>
<comment type="caution">
    <text evidence="2">The sequence shown here is derived from an EMBL/GenBank/DDBJ whole genome shotgun (WGS) entry which is preliminary data.</text>
</comment>